<evidence type="ECO:0000259" key="4">
    <source>
        <dbReference type="Pfam" id="PF00752"/>
    </source>
</evidence>
<feature type="domain" description="Asteroid" evidence="5">
    <location>
        <begin position="172"/>
        <end position="263"/>
    </location>
</feature>
<dbReference type="PANTHER" id="PTHR15665">
    <property type="entry name" value="ASTEROID PROTEIN"/>
    <property type="match status" value="1"/>
</dbReference>
<keyword evidence="3" id="KW-0812">Transmembrane</keyword>
<feature type="region of interest" description="Disordered" evidence="2">
    <location>
        <begin position="682"/>
        <end position="715"/>
    </location>
</feature>
<dbReference type="PANTHER" id="PTHR15665:SF1">
    <property type="entry name" value="PROTEIN ASTEROID HOMOLOG 1"/>
    <property type="match status" value="1"/>
</dbReference>
<reference evidence="7" key="1">
    <citation type="submission" date="2015-06" db="EMBL/GenBank/DDBJ databases">
        <title>Expansion of signal transduction pathways in fungi by whole-genome duplication.</title>
        <authorList>
            <consortium name="DOE Joint Genome Institute"/>
            <person name="Corrochano L.M."/>
            <person name="Kuo A."/>
            <person name="Marcet-Houben M."/>
            <person name="Polaino S."/>
            <person name="Salamov A."/>
            <person name="Villalobos J.M."/>
            <person name="Alvarez M.I."/>
            <person name="Avalos J."/>
            <person name="Benito E.P."/>
            <person name="Benoit I."/>
            <person name="Burger G."/>
            <person name="Camino L.P."/>
            <person name="Canovas D."/>
            <person name="Cerda-Olmedo E."/>
            <person name="Cheng J.-F."/>
            <person name="Dominguez A."/>
            <person name="Elias M."/>
            <person name="Eslava A.P."/>
            <person name="Glaser F."/>
            <person name="Grimwood J."/>
            <person name="Gutierrez G."/>
            <person name="Heitman J."/>
            <person name="Henrissat B."/>
            <person name="Iturriaga E.A."/>
            <person name="Lang B.F."/>
            <person name="Lavin J.L."/>
            <person name="Lee S."/>
            <person name="Li W."/>
            <person name="Lindquist E."/>
            <person name="Lopez-Garcia S."/>
            <person name="Luque E.M."/>
            <person name="Marcos A.T."/>
            <person name="Martin J."/>
            <person name="McCluskey K."/>
            <person name="Medina H.R."/>
            <person name="Miralles-Duran A."/>
            <person name="Miyazaki A."/>
            <person name="Munoz-Torres E."/>
            <person name="Oguiza J.A."/>
            <person name="Ohm R."/>
            <person name="Olmedo M."/>
            <person name="Orejas M."/>
            <person name="Ortiz-Castellanos L."/>
            <person name="Pisabarro A.G."/>
            <person name="Rodriguez-Romero J."/>
            <person name="Ruiz-Herrera J."/>
            <person name="Ruiz-Vazquez R."/>
            <person name="Sanz C."/>
            <person name="Schackwitz W."/>
            <person name="Schmutz J."/>
            <person name="Shahriari M."/>
            <person name="Shelest E."/>
            <person name="Silva-Franco F."/>
            <person name="Soanes D."/>
            <person name="Syed K."/>
            <person name="Tagua V.G."/>
            <person name="Talbot N.J."/>
            <person name="Thon M."/>
            <person name="De vries R.P."/>
            <person name="Wiebenga A."/>
            <person name="Yadav J.S."/>
            <person name="Braun E.L."/>
            <person name="Baker S."/>
            <person name="Garre V."/>
            <person name="Horwitz B."/>
            <person name="Torres-Martinez S."/>
            <person name="Idnurm A."/>
            <person name="Herrera-Estrella A."/>
            <person name="Gabaldon T."/>
            <person name="Grigoriev I.V."/>
        </authorList>
    </citation>
    <scope>NUCLEOTIDE SEQUENCE [LARGE SCALE GENOMIC DNA]</scope>
    <source>
        <strain evidence="7">NRRL 1555(-)</strain>
    </source>
</reference>
<keyword evidence="3" id="KW-0472">Membrane</keyword>
<dbReference type="Gene3D" id="3.40.50.1010">
    <property type="entry name" value="5'-nuclease"/>
    <property type="match status" value="1"/>
</dbReference>
<evidence type="ECO:0000256" key="1">
    <source>
        <dbReference type="ARBA" id="ARBA00007398"/>
    </source>
</evidence>
<dbReference type="InterPro" id="IPR006085">
    <property type="entry name" value="XPG_DNA_repair_N"/>
</dbReference>
<evidence type="ECO:0008006" key="8">
    <source>
        <dbReference type="Google" id="ProtNLM"/>
    </source>
</evidence>
<comment type="similarity">
    <text evidence="1">Belongs to the asteroid family.</text>
</comment>
<dbReference type="GO" id="GO:0004518">
    <property type="term" value="F:nuclease activity"/>
    <property type="evidence" value="ECO:0007669"/>
    <property type="project" value="InterPro"/>
</dbReference>
<dbReference type="RefSeq" id="XP_018296965.1">
    <property type="nucleotide sequence ID" value="XM_018430501.1"/>
</dbReference>
<organism evidence="6 7">
    <name type="scientific">Phycomyces blakesleeanus (strain ATCC 8743b / DSM 1359 / FGSC 10004 / NBRC 33097 / NRRL 1555)</name>
    <dbReference type="NCBI Taxonomy" id="763407"/>
    <lineage>
        <taxon>Eukaryota</taxon>
        <taxon>Fungi</taxon>
        <taxon>Fungi incertae sedis</taxon>
        <taxon>Mucoromycota</taxon>
        <taxon>Mucoromycotina</taxon>
        <taxon>Mucoromycetes</taxon>
        <taxon>Mucorales</taxon>
        <taxon>Phycomycetaceae</taxon>
        <taxon>Phycomyces</taxon>
    </lineage>
</organism>
<gene>
    <name evidence="6" type="ORF">PHYBLDRAFT_140982</name>
</gene>
<dbReference type="EMBL" id="KV440973">
    <property type="protein sequence ID" value="OAD78925.1"/>
    <property type="molecule type" value="Genomic_DNA"/>
</dbReference>
<feature type="domain" description="XPG N-terminal" evidence="4">
    <location>
        <begin position="39"/>
        <end position="130"/>
    </location>
</feature>
<dbReference type="InterPro" id="IPR029060">
    <property type="entry name" value="PIN-like_dom_sf"/>
</dbReference>
<dbReference type="InterPro" id="IPR039436">
    <property type="entry name" value="Asteroid_dom"/>
</dbReference>
<evidence type="ECO:0000256" key="3">
    <source>
        <dbReference type="SAM" id="Phobius"/>
    </source>
</evidence>
<accession>A0A162Y885</accession>
<evidence type="ECO:0000313" key="6">
    <source>
        <dbReference type="EMBL" id="OAD78925.1"/>
    </source>
</evidence>
<dbReference type="AlphaFoldDB" id="A0A162Y885"/>
<name>A0A162Y885_PHYB8</name>
<dbReference type="InterPro" id="IPR026832">
    <property type="entry name" value="Asteroid"/>
</dbReference>
<dbReference type="InParanoid" id="A0A162Y885"/>
<dbReference type="Pfam" id="PF12813">
    <property type="entry name" value="XPG_I_2"/>
    <property type="match status" value="1"/>
</dbReference>
<sequence length="730" mass="81758">MMHDRERRPNTFFTLRYLVTVTFLICCVLLVKIPLSESMGIHGLSSFIQEHSSLGKHKSWNENDSEDSCFIVDGNAYVYHYALQCKTDWTYGADLVRSHVIALRQARITPVFLFDGALPQDKEATRIKRYRNYIEKVVSTFNSLKQINDSNKTGEENPEDAIQYWGDLYLIPPLTLEVVVQTLRELDVEVIMCRGEADGMVAELAEERDGYVVSKDSDMHVYPHLGKGYLPLDLFSIGKDPIVSGTLYQPQVLASFLRIDTSMLPLFGTLLGNDYFDIQMVRYPIMEWCSAHGFGLKSQSSAQWPKYVAEFLRTIVPKNGIDKEVIGAVVKELKPIILASSMNQRQEKADGLEQAIICSIERYDSTSPLITTDVEAKQAIELSSLLQAGQLSRQILDIVETQTFWSFIFLEDLSKESSCVASQSLRQYLYTLVHPNATPTVTEYLREKQHLATVEVPGLSLEAIGNIIHKPVKADDLLKNYKLRSELFLSLHNTTPAILAKANTTLHSLILCLRYLITSSHENINRQLANHEVIGLLVAGMKSLGPHIGFAPSDMPSPDRSKPSLNKRAIHLAAQYQAVLYSSYLLGQLVYGPGQYLQVTGVLASSYDGLEIHTSLQHARVGAHLSRILAGSSTEFKTMFCHLWAIVTDKLEHAISPVFDYGLPSLSQGPVPAKYWTRQTNLKKRAKSSGEPKNDRSAKRTTAKSSPGQAREPNKNVFNVLSFGCSFDDE</sequence>
<dbReference type="Pfam" id="PF00752">
    <property type="entry name" value="XPG_N"/>
    <property type="match status" value="1"/>
</dbReference>
<dbReference type="OrthoDB" id="25987at2759"/>
<dbReference type="Proteomes" id="UP000077315">
    <property type="component" value="Unassembled WGS sequence"/>
</dbReference>
<dbReference type="STRING" id="763407.A0A162Y885"/>
<dbReference type="VEuPathDB" id="FungiDB:PHYBLDRAFT_140982"/>
<feature type="transmembrane region" description="Helical" evidence="3">
    <location>
        <begin position="12"/>
        <end position="31"/>
    </location>
</feature>
<evidence type="ECO:0000313" key="7">
    <source>
        <dbReference type="Proteomes" id="UP000077315"/>
    </source>
</evidence>
<feature type="compositionally biased region" description="Basic and acidic residues" evidence="2">
    <location>
        <begin position="688"/>
        <end position="698"/>
    </location>
</feature>
<keyword evidence="3" id="KW-1133">Transmembrane helix</keyword>
<protein>
    <recommendedName>
        <fullName evidence="8">Asteroid domain-containing protein</fullName>
    </recommendedName>
</protein>
<keyword evidence="7" id="KW-1185">Reference proteome</keyword>
<dbReference type="GeneID" id="28991407"/>
<evidence type="ECO:0000256" key="2">
    <source>
        <dbReference type="SAM" id="MobiDB-lite"/>
    </source>
</evidence>
<evidence type="ECO:0000259" key="5">
    <source>
        <dbReference type="Pfam" id="PF12813"/>
    </source>
</evidence>
<proteinExistence type="inferred from homology"/>
<dbReference type="SUPFAM" id="SSF88723">
    <property type="entry name" value="PIN domain-like"/>
    <property type="match status" value="1"/>
</dbReference>